<sequence length="290" mass="31534">MLTAAAAAYMGAGSIVEWRDEEESDISVQAYLVYPDAHVGRIMTGVVIVPDCAGFRTPYVCTFADKLAEQGYKVIVLDLPVTTATSDEWTNSGTFRKWKDTAAAVEASTVRWALRCRDLLKQTYEVQRVGVLGLGYGAEVAVRIASSFDAVALLSPTALPPPSSSTAPTLLVTGDRNEYIDSSKVVHALALFVVPGQRHGFALSRIADEDAATLAIADILDWFIIHLHRFRTALCTSDGTSDSVPPKPAPVSPAVLFEDLSSMKRTYDLPHPMTLADLVEIYVDIWDINQ</sequence>
<dbReference type="AlphaFoldDB" id="A0A397A1F0"/>
<dbReference type="InterPro" id="IPR051049">
    <property type="entry name" value="Dienelactone_hydrolase-like"/>
</dbReference>
<reference evidence="4 5" key="1">
    <citation type="submission" date="2018-08" db="EMBL/GenBank/DDBJ databases">
        <title>Aphanomyces genome sequencing and annotation.</title>
        <authorList>
            <person name="Minardi D."/>
            <person name="Oidtmann B."/>
            <person name="Van Der Giezen M."/>
            <person name="Studholme D.J."/>
        </authorList>
    </citation>
    <scope>NUCLEOTIDE SEQUENCE [LARGE SCALE GENOMIC DNA]</scope>
    <source>
        <strain evidence="2 4">Kv</strain>
        <strain evidence="3 5">SA</strain>
    </source>
</reference>
<dbReference type="Proteomes" id="UP000265427">
    <property type="component" value="Unassembled WGS sequence"/>
</dbReference>
<evidence type="ECO:0000313" key="5">
    <source>
        <dbReference type="Proteomes" id="UP000265716"/>
    </source>
</evidence>
<evidence type="ECO:0000259" key="1">
    <source>
        <dbReference type="Pfam" id="PF01738"/>
    </source>
</evidence>
<protein>
    <recommendedName>
        <fullName evidence="1">Dienelactone hydrolase domain-containing protein</fullName>
    </recommendedName>
</protein>
<dbReference type="VEuPathDB" id="FungiDB:H257_14156"/>
<dbReference type="InterPro" id="IPR002925">
    <property type="entry name" value="Dienelactn_hydro"/>
</dbReference>
<gene>
    <name evidence="2" type="ORF">DYB36_008958</name>
    <name evidence="3" type="ORF">DYB38_007106</name>
</gene>
<dbReference type="EMBL" id="QUSZ01007742">
    <property type="protein sequence ID" value="RHY01673.1"/>
    <property type="molecule type" value="Genomic_DNA"/>
</dbReference>
<proteinExistence type="predicted"/>
<comment type="caution">
    <text evidence="2">The sequence shown here is derived from an EMBL/GenBank/DDBJ whole genome shotgun (WGS) entry which is preliminary data.</text>
</comment>
<dbReference type="Gene3D" id="3.40.50.1820">
    <property type="entry name" value="alpha/beta hydrolase"/>
    <property type="match status" value="1"/>
</dbReference>
<accession>A0A397A1F0</accession>
<name>A0A397A1F0_APHAT</name>
<evidence type="ECO:0000313" key="2">
    <source>
        <dbReference type="EMBL" id="RHY01673.1"/>
    </source>
</evidence>
<feature type="domain" description="Dienelactone hydrolase" evidence="1">
    <location>
        <begin position="29"/>
        <end position="223"/>
    </location>
</feature>
<dbReference type="InterPro" id="IPR029058">
    <property type="entry name" value="AB_hydrolase_fold"/>
</dbReference>
<dbReference type="PANTHER" id="PTHR46623">
    <property type="entry name" value="CARBOXYMETHYLENEBUTENOLIDASE-RELATED"/>
    <property type="match status" value="1"/>
</dbReference>
<evidence type="ECO:0000313" key="3">
    <source>
        <dbReference type="EMBL" id="RHY63799.1"/>
    </source>
</evidence>
<dbReference type="GO" id="GO:0016787">
    <property type="term" value="F:hydrolase activity"/>
    <property type="evidence" value="ECO:0007669"/>
    <property type="project" value="InterPro"/>
</dbReference>
<dbReference type="SUPFAM" id="SSF53474">
    <property type="entry name" value="alpha/beta-Hydrolases"/>
    <property type="match status" value="1"/>
</dbReference>
<dbReference type="Pfam" id="PF01738">
    <property type="entry name" value="DLH"/>
    <property type="match status" value="1"/>
</dbReference>
<dbReference type="Proteomes" id="UP000265716">
    <property type="component" value="Unassembled WGS sequence"/>
</dbReference>
<dbReference type="EMBL" id="QUTC01004564">
    <property type="protein sequence ID" value="RHY63799.1"/>
    <property type="molecule type" value="Genomic_DNA"/>
</dbReference>
<dbReference type="PANTHER" id="PTHR46623:SF7">
    <property type="entry name" value="CARBOXYMETHYLENEBUTENOLIDASE"/>
    <property type="match status" value="1"/>
</dbReference>
<evidence type="ECO:0000313" key="4">
    <source>
        <dbReference type="Proteomes" id="UP000265427"/>
    </source>
</evidence>
<organism evidence="2 4">
    <name type="scientific">Aphanomyces astaci</name>
    <name type="common">Crayfish plague agent</name>
    <dbReference type="NCBI Taxonomy" id="112090"/>
    <lineage>
        <taxon>Eukaryota</taxon>
        <taxon>Sar</taxon>
        <taxon>Stramenopiles</taxon>
        <taxon>Oomycota</taxon>
        <taxon>Saprolegniomycetes</taxon>
        <taxon>Saprolegniales</taxon>
        <taxon>Verrucalvaceae</taxon>
        <taxon>Aphanomyces</taxon>
    </lineage>
</organism>